<dbReference type="InterPro" id="IPR056510">
    <property type="entry name" value="WapI"/>
</dbReference>
<dbReference type="RefSeq" id="WP_284195242.1">
    <property type="nucleotide sequence ID" value="NZ_BSOG01000001.1"/>
</dbReference>
<evidence type="ECO:0000313" key="2">
    <source>
        <dbReference type="Proteomes" id="UP001156706"/>
    </source>
</evidence>
<gene>
    <name evidence="1" type="ORF">GCM10007907_08940</name>
</gene>
<name>A0ABQ5YGQ4_9NEIS</name>
<evidence type="ECO:0008006" key="3">
    <source>
        <dbReference type="Google" id="ProtNLM"/>
    </source>
</evidence>
<dbReference type="EMBL" id="BSOG01000001">
    <property type="protein sequence ID" value="GLR12104.1"/>
    <property type="molecule type" value="Genomic_DNA"/>
</dbReference>
<protein>
    <recommendedName>
        <fullName evidence="3">DUF2199 domain-containing protein</fullName>
    </recommendedName>
</protein>
<keyword evidence="2" id="KW-1185">Reference proteome</keyword>
<evidence type="ECO:0000313" key="1">
    <source>
        <dbReference type="EMBL" id="GLR12104.1"/>
    </source>
</evidence>
<reference evidence="2" key="1">
    <citation type="journal article" date="2019" name="Int. J. Syst. Evol. Microbiol.">
        <title>The Global Catalogue of Microorganisms (GCM) 10K type strain sequencing project: providing services to taxonomists for standard genome sequencing and annotation.</title>
        <authorList>
            <consortium name="The Broad Institute Genomics Platform"/>
            <consortium name="The Broad Institute Genome Sequencing Center for Infectious Disease"/>
            <person name="Wu L."/>
            <person name="Ma J."/>
        </authorList>
    </citation>
    <scope>NUCLEOTIDE SEQUENCE [LARGE SCALE GENOMIC DNA]</scope>
    <source>
        <strain evidence="2">NBRC 110044</strain>
    </source>
</reference>
<dbReference type="Proteomes" id="UP001156706">
    <property type="component" value="Unassembled WGS sequence"/>
</dbReference>
<sequence length="156" mass="18071">MDETIDLWNVEGNVHLTLRVAGYQFPDSPDEDWLLIDLTVHHDDQCFGRIDPAIEVNELLDLRNWFHDLQHRRLPKYATVDFTEPCFTFHFLRSDPAHVRIGVELDAELKPPFPLHQFGFEAQTWQIIFNLSNEQLCTIVAVLDQSLSQYPARGAG</sequence>
<organism evidence="1 2">
    <name type="scientific">Chitinimonas prasina</name>
    <dbReference type="NCBI Taxonomy" id="1434937"/>
    <lineage>
        <taxon>Bacteria</taxon>
        <taxon>Pseudomonadati</taxon>
        <taxon>Pseudomonadota</taxon>
        <taxon>Betaproteobacteria</taxon>
        <taxon>Neisseriales</taxon>
        <taxon>Chitinibacteraceae</taxon>
        <taxon>Chitinimonas</taxon>
    </lineage>
</organism>
<accession>A0ABQ5YGQ4</accession>
<proteinExistence type="predicted"/>
<dbReference type="Pfam" id="PF24716">
    <property type="entry name" value="WapI"/>
    <property type="match status" value="1"/>
</dbReference>
<comment type="caution">
    <text evidence="1">The sequence shown here is derived from an EMBL/GenBank/DDBJ whole genome shotgun (WGS) entry which is preliminary data.</text>
</comment>